<dbReference type="InterPro" id="IPR013833">
    <property type="entry name" value="Cyt_c_oxidase_su3_a-hlx"/>
</dbReference>
<feature type="transmembrane region" description="Helical" evidence="10">
    <location>
        <begin position="20"/>
        <end position="39"/>
    </location>
</feature>
<organism evidence="12 13">
    <name type="scientific">Zhongshania antarctica</name>
    <dbReference type="NCBI Taxonomy" id="641702"/>
    <lineage>
        <taxon>Bacteria</taxon>
        <taxon>Pseudomonadati</taxon>
        <taxon>Pseudomonadota</taxon>
        <taxon>Gammaproteobacteria</taxon>
        <taxon>Cellvibrionales</taxon>
        <taxon>Spongiibacteraceae</taxon>
        <taxon>Zhongshania</taxon>
    </lineage>
</organism>
<evidence type="ECO:0000256" key="8">
    <source>
        <dbReference type="ARBA" id="ARBA00031400"/>
    </source>
</evidence>
<feature type="domain" description="Heme-copper oxidase subunit III family profile" evidence="11">
    <location>
        <begin position="8"/>
        <end position="327"/>
    </location>
</feature>
<feature type="transmembrane region" description="Helical" evidence="10">
    <location>
        <begin position="91"/>
        <end position="116"/>
    </location>
</feature>
<dbReference type="EC" id="7.1.1.9" evidence="3"/>
<dbReference type="PROSITE" id="PS50253">
    <property type="entry name" value="COX3"/>
    <property type="match status" value="1"/>
</dbReference>
<feature type="transmembrane region" description="Helical" evidence="10">
    <location>
        <begin position="51"/>
        <end position="71"/>
    </location>
</feature>
<dbReference type="PANTHER" id="PTHR11403">
    <property type="entry name" value="CYTOCHROME C OXIDASE SUBUNIT III"/>
    <property type="match status" value="1"/>
</dbReference>
<name>A0A840R5S5_9GAMM</name>
<evidence type="ECO:0000256" key="10">
    <source>
        <dbReference type="SAM" id="Phobius"/>
    </source>
</evidence>
<dbReference type="CDD" id="cd01665">
    <property type="entry name" value="Cyt_c_Oxidase_III"/>
    <property type="match status" value="1"/>
</dbReference>
<feature type="transmembrane region" description="Helical" evidence="10">
    <location>
        <begin position="308"/>
        <end position="326"/>
    </location>
</feature>
<comment type="caution">
    <text evidence="12">The sequence shown here is derived from an EMBL/GenBank/DDBJ whole genome shotgun (WGS) entry which is preliminary data.</text>
</comment>
<sequence length="327" mass="36679">MAGQSKTGYETYYVPDSSKLAVSATIGMTATVYGAASFINDNSYRPGEETNSGFILVAGLVWLAATLFQWFSITIKENRAGMNSAQLKHSYVLGMQWFIFSEVMFFAAFFGALFYIRNLSGPWLAGQGEAGAMNGLLWPGFEYNWPLLTTPQDAIGGVQAQAAAGHLANNGEFTGAEKHLSFPGFANIAHWLPLYNTIILLASSFTCHIAHVAMKQNDRKKFNLWLFITVAMGFTFLYLQYMEYHEALFEYGIHLNSGVYGTTFFMLTGFHGFHVAMGTFMLLVQWLRSAGKGHFSANDQFGFEASSWYWHFVDVVWVFLFLFVYII</sequence>
<dbReference type="InterPro" id="IPR035973">
    <property type="entry name" value="Cyt_c_oxidase_su3-like_sf"/>
</dbReference>
<feature type="transmembrane region" description="Helical" evidence="10">
    <location>
        <begin position="222"/>
        <end position="239"/>
    </location>
</feature>
<comment type="subcellular location">
    <subcellularLocation>
        <location evidence="1">Membrane</location>
        <topology evidence="1">Multi-pass membrane protein</topology>
    </subcellularLocation>
</comment>
<dbReference type="InterPro" id="IPR024791">
    <property type="entry name" value="Cyt_c/ubiquinol_Oxase_su3"/>
</dbReference>
<proteinExistence type="inferred from homology"/>
<evidence type="ECO:0000259" key="11">
    <source>
        <dbReference type="PROSITE" id="PS50253"/>
    </source>
</evidence>
<dbReference type="RefSeq" id="WP_184462868.1">
    <property type="nucleotide sequence ID" value="NZ_JACHHW010000005.1"/>
</dbReference>
<accession>A0A840R5S5</accession>
<keyword evidence="4 10" id="KW-0812">Transmembrane</keyword>
<keyword evidence="7 10" id="KW-0472">Membrane</keyword>
<dbReference type="Proteomes" id="UP000536640">
    <property type="component" value="Unassembled WGS sequence"/>
</dbReference>
<dbReference type="GO" id="GO:0004129">
    <property type="term" value="F:cytochrome-c oxidase activity"/>
    <property type="evidence" value="ECO:0007669"/>
    <property type="project" value="UniProtKB-EC"/>
</dbReference>
<dbReference type="GO" id="GO:0019646">
    <property type="term" value="P:aerobic electron transport chain"/>
    <property type="evidence" value="ECO:0007669"/>
    <property type="project" value="InterPro"/>
</dbReference>
<keyword evidence="6 10" id="KW-1133">Transmembrane helix</keyword>
<evidence type="ECO:0000256" key="2">
    <source>
        <dbReference type="ARBA" id="ARBA00010581"/>
    </source>
</evidence>
<dbReference type="Gene3D" id="1.20.120.80">
    <property type="entry name" value="Cytochrome c oxidase, subunit III, four-helix bundle"/>
    <property type="match status" value="1"/>
</dbReference>
<evidence type="ECO:0000313" key="12">
    <source>
        <dbReference type="EMBL" id="MBB5187908.1"/>
    </source>
</evidence>
<dbReference type="AlphaFoldDB" id="A0A840R5S5"/>
<evidence type="ECO:0000256" key="9">
    <source>
        <dbReference type="ARBA" id="ARBA00031625"/>
    </source>
</evidence>
<evidence type="ECO:0000313" key="13">
    <source>
        <dbReference type="Proteomes" id="UP000536640"/>
    </source>
</evidence>
<dbReference type="GO" id="GO:0016020">
    <property type="term" value="C:membrane"/>
    <property type="evidence" value="ECO:0007669"/>
    <property type="project" value="UniProtKB-SubCell"/>
</dbReference>
<protein>
    <recommendedName>
        <fullName evidence="3">cytochrome-c oxidase</fullName>
        <ecNumber evidence="3">7.1.1.9</ecNumber>
    </recommendedName>
    <alternativeName>
        <fullName evidence="8">Cytochrome aa3 subunit 3</fullName>
    </alternativeName>
    <alternativeName>
        <fullName evidence="9">Cytochrome c oxidase polypeptide III</fullName>
    </alternativeName>
</protein>
<dbReference type="SUPFAM" id="SSF81452">
    <property type="entry name" value="Cytochrome c oxidase subunit III-like"/>
    <property type="match status" value="1"/>
</dbReference>
<dbReference type="Gene3D" id="1.10.287.70">
    <property type="match status" value="1"/>
</dbReference>
<dbReference type="PANTHER" id="PTHR11403:SF7">
    <property type="entry name" value="CYTOCHROME C OXIDASE SUBUNIT 3"/>
    <property type="match status" value="1"/>
</dbReference>
<comment type="similarity">
    <text evidence="2">Belongs to the cytochrome c oxidase subunit 3 family.</text>
</comment>
<feature type="transmembrane region" description="Helical" evidence="10">
    <location>
        <begin position="259"/>
        <end position="287"/>
    </location>
</feature>
<evidence type="ECO:0000256" key="5">
    <source>
        <dbReference type="ARBA" id="ARBA00022967"/>
    </source>
</evidence>
<dbReference type="FunFam" id="1.20.120.80:FF:000003">
    <property type="entry name" value="Cytochrome c oxidase subunit 3"/>
    <property type="match status" value="1"/>
</dbReference>
<dbReference type="InterPro" id="IPR000298">
    <property type="entry name" value="Cyt_c_oxidase-like_su3"/>
</dbReference>
<dbReference type="InterPro" id="IPR033945">
    <property type="entry name" value="Cyt_c_oxase_su3_dom"/>
</dbReference>
<dbReference type="Pfam" id="PF00510">
    <property type="entry name" value="COX3"/>
    <property type="match status" value="2"/>
</dbReference>
<evidence type="ECO:0000256" key="6">
    <source>
        <dbReference type="ARBA" id="ARBA00022989"/>
    </source>
</evidence>
<evidence type="ECO:0000256" key="4">
    <source>
        <dbReference type="ARBA" id="ARBA00022692"/>
    </source>
</evidence>
<gene>
    <name evidence="12" type="ORF">HNQ57_002186</name>
</gene>
<feature type="transmembrane region" description="Helical" evidence="10">
    <location>
        <begin position="188"/>
        <end position="210"/>
    </location>
</feature>
<dbReference type="EMBL" id="JACHHW010000005">
    <property type="protein sequence ID" value="MBB5187908.1"/>
    <property type="molecule type" value="Genomic_DNA"/>
</dbReference>
<evidence type="ECO:0000256" key="1">
    <source>
        <dbReference type="ARBA" id="ARBA00004141"/>
    </source>
</evidence>
<evidence type="ECO:0000256" key="7">
    <source>
        <dbReference type="ARBA" id="ARBA00023136"/>
    </source>
</evidence>
<keyword evidence="13" id="KW-1185">Reference proteome</keyword>
<keyword evidence="5" id="KW-1278">Translocase</keyword>
<evidence type="ECO:0000256" key="3">
    <source>
        <dbReference type="ARBA" id="ARBA00012949"/>
    </source>
</evidence>
<reference evidence="12 13" key="1">
    <citation type="submission" date="2020-08" db="EMBL/GenBank/DDBJ databases">
        <title>Genomic Encyclopedia of Type Strains, Phase IV (KMG-IV): sequencing the most valuable type-strain genomes for metagenomic binning, comparative biology and taxonomic classification.</title>
        <authorList>
            <person name="Goeker M."/>
        </authorList>
    </citation>
    <scope>NUCLEOTIDE SEQUENCE [LARGE SCALE GENOMIC DNA]</scope>
    <source>
        <strain evidence="12 13">DSM 25701</strain>
    </source>
</reference>